<dbReference type="GeneID" id="99985938"/>
<keyword evidence="2" id="KW-1185">Reference proteome</keyword>
<dbReference type="AlphaFoldDB" id="A0A1I0NI23"/>
<gene>
    <name evidence="1" type="ORF">SAMN05216290_1206</name>
</gene>
<accession>A0A1I0NI23</accession>
<protein>
    <submittedName>
        <fullName evidence="1">Uncharacterized protein</fullName>
    </submittedName>
</protein>
<dbReference type="EMBL" id="FOIR01000001">
    <property type="protein sequence ID" value="SEW00883.1"/>
    <property type="molecule type" value="Genomic_DNA"/>
</dbReference>
<name>A0A1I0NI23_9BACT</name>
<dbReference type="OrthoDB" id="979653at2"/>
<reference evidence="2" key="1">
    <citation type="submission" date="2016-10" db="EMBL/GenBank/DDBJ databases">
        <authorList>
            <person name="Varghese N."/>
            <person name="Submissions S."/>
        </authorList>
    </citation>
    <scope>NUCLEOTIDE SEQUENCE [LARGE SCALE GENOMIC DNA]</scope>
    <source>
        <strain evidence="2">CGMCC 1.12402</strain>
    </source>
</reference>
<proteinExistence type="predicted"/>
<evidence type="ECO:0000313" key="2">
    <source>
        <dbReference type="Proteomes" id="UP000199437"/>
    </source>
</evidence>
<evidence type="ECO:0000313" key="1">
    <source>
        <dbReference type="EMBL" id="SEW00883.1"/>
    </source>
</evidence>
<sequence>MSNRLFLLDKNYVLKQVQEDMRVELQTKLVDLIKEHYYIQFNPLRLQDNQTLAIEAYQAQNVSHFDELYDTLAGFYRYEIGHNQLELLFDGRSHHEKYEEDWKAAFEAYIAGLSTRKNFIIAGLELTVFFRAENRVELAQNRIQLCCYDHFGLKIYKHKGIQKYKAAASA</sequence>
<organism evidence="1 2">
    <name type="scientific">Roseivirga pacifica</name>
    <dbReference type="NCBI Taxonomy" id="1267423"/>
    <lineage>
        <taxon>Bacteria</taxon>
        <taxon>Pseudomonadati</taxon>
        <taxon>Bacteroidota</taxon>
        <taxon>Cytophagia</taxon>
        <taxon>Cytophagales</taxon>
        <taxon>Roseivirgaceae</taxon>
        <taxon>Roseivirga</taxon>
    </lineage>
</organism>
<dbReference type="RefSeq" id="WP_090257608.1">
    <property type="nucleotide sequence ID" value="NZ_FOIR01000001.1"/>
</dbReference>
<dbReference type="Proteomes" id="UP000199437">
    <property type="component" value="Unassembled WGS sequence"/>
</dbReference>